<dbReference type="Proteomes" id="UP000199312">
    <property type="component" value="Unassembled WGS sequence"/>
</dbReference>
<dbReference type="RefSeq" id="WP_090225424.1">
    <property type="nucleotide sequence ID" value="NZ_FOZP01000004.1"/>
</dbReference>
<reference evidence="3" key="1">
    <citation type="submission" date="2016-10" db="EMBL/GenBank/DDBJ databases">
        <authorList>
            <person name="Varghese N."/>
            <person name="Submissions S."/>
        </authorList>
    </citation>
    <scope>NUCLEOTIDE SEQUENCE [LARGE SCALE GENOMIC DNA]</scope>
    <source>
        <strain evidence="3">DSM 24450</strain>
    </source>
</reference>
<proteinExistence type="predicted"/>
<organism evidence="2 3">
    <name type="scientific">Lutibacter maritimus</name>
    <dbReference type="NCBI Taxonomy" id="593133"/>
    <lineage>
        <taxon>Bacteria</taxon>
        <taxon>Pseudomonadati</taxon>
        <taxon>Bacteroidota</taxon>
        <taxon>Flavobacteriia</taxon>
        <taxon>Flavobacteriales</taxon>
        <taxon>Flavobacteriaceae</taxon>
        <taxon>Lutibacter</taxon>
    </lineage>
</organism>
<dbReference type="InterPro" id="IPR018638">
    <property type="entry name" value="DUF2061_membrane"/>
</dbReference>
<protein>
    <submittedName>
        <fullName evidence="2">Uncharacterized membrane protein</fullName>
    </submittedName>
</protein>
<keyword evidence="3" id="KW-1185">Reference proteome</keyword>
<dbReference type="EMBL" id="FOZP01000004">
    <property type="protein sequence ID" value="SFS54050.1"/>
    <property type="molecule type" value="Genomic_DNA"/>
</dbReference>
<evidence type="ECO:0000259" key="1">
    <source>
        <dbReference type="Pfam" id="PF09834"/>
    </source>
</evidence>
<name>A0A1I6QNQ5_9FLAO</name>
<evidence type="ECO:0000313" key="3">
    <source>
        <dbReference type="Proteomes" id="UP000199312"/>
    </source>
</evidence>
<gene>
    <name evidence="2" type="ORF">SAMN04488006_1957</name>
</gene>
<feature type="domain" description="DUF2061" evidence="1">
    <location>
        <begin position="31"/>
        <end position="82"/>
    </location>
</feature>
<accession>A0A1I6QNQ5</accession>
<dbReference type="STRING" id="593133.SAMN04488006_1957"/>
<dbReference type="OrthoDB" id="197461at2"/>
<dbReference type="AlphaFoldDB" id="A0A1I6QNQ5"/>
<sequence>MILDQILTSNEKETEKSFQKVKSSENATRSIVKAISWRMVGTIDTIVISFFITGEIKMALSIGMVEVITKMVLYFFHERVWNLVKWGKK</sequence>
<dbReference type="Pfam" id="PF09834">
    <property type="entry name" value="DUF2061"/>
    <property type="match status" value="1"/>
</dbReference>
<evidence type="ECO:0000313" key="2">
    <source>
        <dbReference type="EMBL" id="SFS54050.1"/>
    </source>
</evidence>